<dbReference type="Proteomes" id="UP001209654">
    <property type="component" value="Unassembled WGS sequence"/>
</dbReference>
<feature type="compositionally biased region" description="Basic and acidic residues" evidence="1">
    <location>
        <begin position="131"/>
        <end position="141"/>
    </location>
</feature>
<dbReference type="RefSeq" id="WP_264796044.1">
    <property type="nucleotide sequence ID" value="NZ_BRVS01000010.1"/>
</dbReference>
<accession>A0ABQ5MVA6</accession>
<feature type="domain" description="J" evidence="2">
    <location>
        <begin position="5"/>
        <end position="75"/>
    </location>
</feature>
<evidence type="ECO:0000313" key="4">
    <source>
        <dbReference type="Proteomes" id="UP001209654"/>
    </source>
</evidence>
<sequence>MEEPDLYDILQVPPTAGPEEIRRAYRTLLRKHHPDMHKPRDAVEARWMARNVAAIHHAYEVLSDPRRRAAYDQRRRRPQAKPVPRGRNIHVRVHRSGDAPGSHRPAGTPGSPRSSGPHGSPAEDGPDGADPVERDEVRVVRDDPRQRRDEVWVVREDPRQGNDDVRVVRDDPRRRNDDVWVVRDDPRQGNDDVWISPAWLRPRQDDAISLCPDESPLRPPPDVFERLLWRWFFR</sequence>
<proteinExistence type="predicted"/>
<dbReference type="InterPro" id="IPR036869">
    <property type="entry name" value="J_dom_sf"/>
</dbReference>
<feature type="region of interest" description="Disordered" evidence="1">
    <location>
        <begin position="69"/>
        <end position="141"/>
    </location>
</feature>
<organism evidence="3 4">
    <name type="scientific">Arthrobacter mangrovi</name>
    <dbReference type="NCBI Taxonomy" id="2966350"/>
    <lineage>
        <taxon>Bacteria</taxon>
        <taxon>Bacillati</taxon>
        <taxon>Actinomycetota</taxon>
        <taxon>Actinomycetes</taxon>
        <taxon>Micrococcales</taxon>
        <taxon>Micrococcaceae</taxon>
        <taxon>Arthrobacter</taxon>
    </lineage>
</organism>
<dbReference type="PROSITE" id="PS50076">
    <property type="entry name" value="DNAJ_2"/>
    <property type="match status" value="1"/>
</dbReference>
<dbReference type="InterPro" id="IPR050817">
    <property type="entry name" value="DjlA_DnaK_co-chaperone"/>
</dbReference>
<dbReference type="Pfam" id="PF00226">
    <property type="entry name" value="DnaJ"/>
    <property type="match status" value="1"/>
</dbReference>
<reference evidence="3 4" key="1">
    <citation type="journal article" date="2023" name="Int. J. Syst. Evol. Microbiol.">
        <title>Arthrobacter mangrovi sp. nov., an actinobacterium isolated from the rhizosphere of a mangrove.</title>
        <authorList>
            <person name="Hamada M."/>
            <person name="Saitou S."/>
            <person name="Enomoto N."/>
            <person name="Nanri K."/>
            <person name="Hidaka K."/>
            <person name="Miura T."/>
            <person name="Tamura T."/>
        </authorList>
    </citation>
    <scope>NUCLEOTIDE SEQUENCE [LARGE SCALE GENOMIC DNA]</scope>
    <source>
        <strain evidence="3 4">NBRC 112813</strain>
    </source>
</reference>
<gene>
    <name evidence="3" type="ORF">AHIS1636_23730</name>
</gene>
<protein>
    <recommendedName>
        <fullName evidence="2">J domain-containing protein</fullName>
    </recommendedName>
</protein>
<keyword evidence="4" id="KW-1185">Reference proteome</keyword>
<dbReference type="Gene3D" id="1.10.287.110">
    <property type="entry name" value="DnaJ domain"/>
    <property type="match status" value="1"/>
</dbReference>
<dbReference type="PRINTS" id="PR00625">
    <property type="entry name" value="JDOMAIN"/>
</dbReference>
<dbReference type="CDD" id="cd06257">
    <property type="entry name" value="DnaJ"/>
    <property type="match status" value="1"/>
</dbReference>
<evidence type="ECO:0000313" key="3">
    <source>
        <dbReference type="EMBL" id="GLB67932.1"/>
    </source>
</evidence>
<dbReference type="SMART" id="SM00271">
    <property type="entry name" value="DnaJ"/>
    <property type="match status" value="1"/>
</dbReference>
<dbReference type="SUPFAM" id="SSF46565">
    <property type="entry name" value="Chaperone J-domain"/>
    <property type="match status" value="1"/>
</dbReference>
<feature type="compositionally biased region" description="Low complexity" evidence="1">
    <location>
        <begin position="107"/>
        <end position="120"/>
    </location>
</feature>
<dbReference type="InterPro" id="IPR001623">
    <property type="entry name" value="DnaJ_domain"/>
</dbReference>
<name>A0ABQ5MVA6_9MICC</name>
<comment type="caution">
    <text evidence="3">The sequence shown here is derived from an EMBL/GenBank/DDBJ whole genome shotgun (WGS) entry which is preliminary data.</text>
</comment>
<dbReference type="PANTHER" id="PTHR24074">
    <property type="entry name" value="CO-CHAPERONE PROTEIN DJLA"/>
    <property type="match status" value="1"/>
</dbReference>
<evidence type="ECO:0000256" key="1">
    <source>
        <dbReference type="SAM" id="MobiDB-lite"/>
    </source>
</evidence>
<dbReference type="EMBL" id="BRVS01000010">
    <property type="protein sequence ID" value="GLB67932.1"/>
    <property type="molecule type" value="Genomic_DNA"/>
</dbReference>
<evidence type="ECO:0000259" key="2">
    <source>
        <dbReference type="PROSITE" id="PS50076"/>
    </source>
</evidence>